<evidence type="ECO:0000313" key="2">
    <source>
        <dbReference type="EMBL" id="MBE9028261.1"/>
    </source>
</evidence>
<evidence type="ECO:0000256" key="1">
    <source>
        <dbReference type="SAM" id="Phobius"/>
    </source>
</evidence>
<gene>
    <name evidence="2" type="ORF">IQ266_00640</name>
</gene>
<dbReference type="EMBL" id="JADEXQ010000001">
    <property type="protein sequence ID" value="MBE9028261.1"/>
    <property type="molecule type" value="Genomic_DNA"/>
</dbReference>
<dbReference type="AlphaFoldDB" id="A0A928Z0H0"/>
<feature type="transmembrane region" description="Helical" evidence="1">
    <location>
        <begin position="356"/>
        <end position="374"/>
    </location>
</feature>
<organism evidence="2 3">
    <name type="scientific">Romeriopsis navalis LEGE 11480</name>
    <dbReference type="NCBI Taxonomy" id="2777977"/>
    <lineage>
        <taxon>Bacteria</taxon>
        <taxon>Bacillati</taxon>
        <taxon>Cyanobacteriota</taxon>
        <taxon>Cyanophyceae</taxon>
        <taxon>Leptolyngbyales</taxon>
        <taxon>Leptolyngbyaceae</taxon>
        <taxon>Romeriopsis</taxon>
        <taxon>Romeriopsis navalis</taxon>
    </lineage>
</organism>
<dbReference type="Proteomes" id="UP000625316">
    <property type="component" value="Unassembled WGS sequence"/>
</dbReference>
<accession>A0A928Z0H0</accession>
<evidence type="ECO:0000313" key="3">
    <source>
        <dbReference type="Proteomes" id="UP000625316"/>
    </source>
</evidence>
<name>A0A928Z0H0_9CYAN</name>
<keyword evidence="1" id="KW-0812">Transmembrane</keyword>
<protein>
    <submittedName>
        <fullName evidence="2">Uncharacterized protein</fullName>
    </submittedName>
</protein>
<reference evidence="2" key="1">
    <citation type="submission" date="2020-10" db="EMBL/GenBank/DDBJ databases">
        <authorList>
            <person name="Castelo-Branco R."/>
            <person name="Eusebio N."/>
            <person name="Adriana R."/>
            <person name="Vieira A."/>
            <person name="Brugerolle De Fraissinette N."/>
            <person name="Rezende De Castro R."/>
            <person name="Schneider M.P."/>
            <person name="Vasconcelos V."/>
            <person name="Leao P.N."/>
        </authorList>
    </citation>
    <scope>NUCLEOTIDE SEQUENCE</scope>
    <source>
        <strain evidence="2">LEGE 11480</strain>
    </source>
</reference>
<dbReference type="RefSeq" id="WP_264323077.1">
    <property type="nucleotide sequence ID" value="NZ_JADEXQ010000001.1"/>
</dbReference>
<keyword evidence="3" id="KW-1185">Reference proteome</keyword>
<keyword evidence="1" id="KW-0472">Membrane</keyword>
<sequence length="384" mass="41738">MTQLPDLTRKVDIGAISARLNRSLQPQGVNAVVVYQANCLKISLESLDVPDQARLSSHVVAIVQELRVPVMRLDLSGYRSGQDAAVWQQTLRRRRGQFVANVQTQLPTLQQNPRSTPPTQKVVKSTDRAVGKSSADLLVAAKRGDLSAIQAVVNAALAKYPGVRSQVELRNGCLKLMLESQGYLGGPAFANELALQLNPLSSARIQRLEIYKRKVAQAAPFLIQTVSLPVERVKIVPEVVPSRKSMRPVCPIGVQLIAWLAAGVGLVNLLIVLAMVVVLIAAMVSATDGLDVSVTLPYVAFILLSSLAVAAGAFVVAIGLRQMKRWSLWLSNLLAGFMLFRGGLMLRDVWGTQTAILNIEIVIVAIAGLMLLYLTQRKISKQFQ</sequence>
<keyword evidence="1" id="KW-1133">Transmembrane helix</keyword>
<feature type="transmembrane region" description="Helical" evidence="1">
    <location>
        <begin position="296"/>
        <end position="319"/>
    </location>
</feature>
<feature type="transmembrane region" description="Helical" evidence="1">
    <location>
        <begin position="256"/>
        <end position="284"/>
    </location>
</feature>
<comment type="caution">
    <text evidence="2">The sequence shown here is derived from an EMBL/GenBank/DDBJ whole genome shotgun (WGS) entry which is preliminary data.</text>
</comment>
<feature type="transmembrane region" description="Helical" evidence="1">
    <location>
        <begin position="326"/>
        <end position="344"/>
    </location>
</feature>
<proteinExistence type="predicted"/>